<keyword evidence="6" id="KW-1185">Reference proteome</keyword>
<accession>A0ABR9CR54</accession>
<dbReference type="InterPro" id="IPR017900">
    <property type="entry name" value="4Fe4S_Fe_S_CS"/>
</dbReference>
<feature type="domain" description="4Fe-4S ferredoxin-type" evidence="4">
    <location>
        <begin position="1"/>
        <end position="30"/>
    </location>
</feature>
<evidence type="ECO:0000256" key="3">
    <source>
        <dbReference type="ARBA" id="ARBA00023014"/>
    </source>
</evidence>
<reference evidence="6" key="1">
    <citation type="submission" date="2020-09" db="EMBL/GenBank/DDBJ databases">
        <title>The genome sequence of strain Labrenzia suaedae 4C16A.</title>
        <authorList>
            <person name="Liu Y."/>
        </authorList>
    </citation>
    <scope>NUCLEOTIDE SEQUENCE [LARGE SCALE GENOMIC DNA]</scope>
    <source>
        <strain evidence="6">4C16A</strain>
    </source>
</reference>
<keyword evidence="2" id="KW-0408">Iron</keyword>
<comment type="caution">
    <text evidence="5">The sequence shown here is derived from an EMBL/GenBank/DDBJ whole genome shotgun (WGS) entry which is preliminary data.</text>
</comment>
<protein>
    <submittedName>
        <fullName evidence="5">4Fe-4S binding protein</fullName>
    </submittedName>
</protein>
<evidence type="ECO:0000256" key="1">
    <source>
        <dbReference type="ARBA" id="ARBA00022723"/>
    </source>
</evidence>
<dbReference type="RefSeq" id="WP_192149479.1">
    <property type="nucleotide sequence ID" value="NZ_JACYXI010000012.1"/>
</dbReference>
<dbReference type="Pfam" id="PF13237">
    <property type="entry name" value="Fer4_10"/>
    <property type="match status" value="1"/>
</dbReference>
<organism evidence="5 6">
    <name type="scientific">Roseibium litorale</name>
    <dbReference type="NCBI Taxonomy" id="2803841"/>
    <lineage>
        <taxon>Bacteria</taxon>
        <taxon>Pseudomonadati</taxon>
        <taxon>Pseudomonadota</taxon>
        <taxon>Alphaproteobacteria</taxon>
        <taxon>Hyphomicrobiales</taxon>
        <taxon>Stappiaceae</taxon>
        <taxon>Roseibium</taxon>
    </lineage>
</organism>
<dbReference type="PROSITE" id="PS51379">
    <property type="entry name" value="4FE4S_FER_2"/>
    <property type="match status" value="1"/>
</dbReference>
<dbReference type="EMBL" id="JACYXI010000012">
    <property type="protein sequence ID" value="MBD8893355.1"/>
    <property type="molecule type" value="Genomic_DNA"/>
</dbReference>
<keyword evidence="1" id="KW-0479">Metal-binding</keyword>
<evidence type="ECO:0000259" key="4">
    <source>
        <dbReference type="PROSITE" id="PS51379"/>
    </source>
</evidence>
<keyword evidence="3" id="KW-0411">Iron-sulfur</keyword>
<dbReference type="Proteomes" id="UP000632063">
    <property type="component" value="Unassembled WGS sequence"/>
</dbReference>
<evidence type="ECO:0000313" key="5">
    <source>
        <dbReference type="EMBL" id="MBD8893355.1"/>
    </source>
</evidence>
<evidence type="ECO:0000256" key="2">
    <source>
        <dbReference type="ARBA" id="ARBA00023004"/>
    </source>
</evidence>
<dbReference type="PROSITE" id="PS00198">
    <property type="entry name" value="4FE4S_FER_1"/>
    <property type="match status" value="1"/>
</dbReference>
<dbReference type="InterPro" id="IPR017896">
    <property type="entry name" value="4Fe4S_Fe-S-bd"/>
</dbReference>
<gene>
    <name evidence="5" type="ORF">IG616_17555</name>
</gene>
<reference evidence="5 6" key="2">
    <citation type="journal article" date="2021" name="Int. J. Syst. Evol. Microbiol.">
        <title>Roseibium litorale sp. nov., isolated from a tidal flat sediment and proposal for the reclassification of Labrenzia polysiphoniae as Roseibium polysiphoniae comb. nov.</title>
        <authorList>
            <person name="Liu Y."/>
            <person name="Pei T."/>
            <person name="Du J."/>
            <person name="Chao M."/>
            <person name="Deng M.R."/>
            <person name="Zhu H."/>
        </authorList>
    </citation>
    <scope>NUCLEOTIDE SEQUENCE [LARGE SCALE GENOMIC DNA]</scope>
    <source>
        <strain evidence="5 6">4C16A</strain>
    </source>
</reference>
<evidence type="ECO:0000313" key="6">
    <source>
        <dbReference type="Proteomes" id="UP000632063"/>
    </source>
</evidence>
<name>A0ABR9CR54_9HYPH</name>
<dbReference type="SUPFAM" id="SSF54862">
    <property type="entry name" value="4Fe-4S ferredoxins"/>
    <property type="match status" value="1"/>
</dbReference>
<dbReference type="Gene3D" id="3.30.70.20">
    <property type="match status" value="1"/>
</dbReference>
<sequence>MAFKIIASQCTNCTACEAECPNLAISEKDGTFVIDPAKCTECIGHFGSPQCEAVCPVDNTCVIDPNYPRYQAAAE</sequence>
<proteinExistence type="predicted"/>